<dbReference type="EMBL" id="GBRH01198416">
    <property type="protein sequence ID" value="JAD99479.1"/>
    <property type="molecule type" value="Transcribed_RNA"/>
</dbReference>
<evidence type="ECO:0000256" key="1">
    <source>
        <dbReference type="SAM" id="SignalP"/>
    </source>
</evidence>
<reference evidence="2" key="1">
    <citation type="submission" date="2014-09" db="EMBL/GenBank/DDBJ databases">
        <authorList>
            <person name="Magalhaes I.L.F."/>
            <person name="Oliveira U."/>
            <person name="Santos F.R."/>
            <person name="Vidigal T.H.D.A."/>
            <person name="Brescovit A.D."/>
            <person name="Santos A.J."/>
        </authorList>
    </citation>
    <scope>NUCLEOTIDE SEQUENCE</scope>
    <source>
        <tissue evidence="2">Shoot tissue taken approximately 20 cm above the soil surface</tissue>
    </source>
</reference>
<protein>
    <submittedName>
        <fullName evidence="2">Uncharacterized protein</fullName>
    </submittedName>
</protein>
<evidence type="ECO:0000313" key="2">
    <source>
        <dbReference type="EMBL" id="JAD99479.1"/>
    </source>
</evidence>
<proteinExistence type="predicted"/>
<reference evidence="2" key="2">
    <citation type="journal article" date="2015" name="Data Brief">
        <title>Shoot transcriptome of the giant reed, Arundo donax.</title>
        <authorList>
            <person name="Barrero R.A."/>
            <person name="Guerrero F.D."/>
            <person name="Moolhuijzen P."/>
            <person name="Goolsby J.A."/>
            <person name="Tidwell J."/>
            <person name="Bellgard S.E."/>
            <person name="Bellgard M.I."/>
        </authorList>
    </citation>
    <scope>NUCLEOTIDE SEQUENCE</scope>
    <source>
        <tissue evidence="2">Shoot tissue taken approximately 20 cm above the soil surface</tissue>
    </source>
</reference>
<feature type="chain" id="PRO_5002045374" evidence="1">
    <location>
        <begin position="23"/>
        <end position="78"/>
    </location>
</feature>
<organism evidence="2">
    <name type="scientific">Arundo donax</name>
    <name type="common">Giant reed</name>
    <name type="synonym">Donax arundinaceus</name>
    <dbReference type="NCBI Taxonomy" id="35708"/>
    <lineage>
        <taxon>Eukaryota</taxon>
        <taxon>Viridiplantae</taxon>
        <taxon>Streptophyta</taxon>
        <taxon>Embryophyta</taxon>
        <taxon>Tracheophyta</taxon>
        <taxon>Spermatophyta</taxon>
        <taxon>Magnoliopsida</taxon>
        <taxon>Liliopsida</taxon>
        <taxon>Poales</taxon>
        <taxon>Poaceae</taxon>
        <taxon>PACMAD clade</taxon>
        <taxon>Arundinoideae</taxon>
        <taxon>Arundineae</taxon>
        <taxon>Arundo</taxon>
    </lineage>
</organism>
<keyword evidence="1" id="KW-0732">Signal</keyword>
<dbReference type="AlphaFoldDB" id="A0A0A9EFE3"/>
<sequence length="78" mass="9296">MLFIYKLMFLSIILLNSSRTKRKKSFSTSFCYTYPFFHIEDYIDIVLLNLDFSALFNEWIGADSFPSFHNFVICTLIF</sequence>
<feature type="signal peptide" evidence="1">
    <location>
        <begin position="1"/>
        <end position="22"/>
    </location>
</feature>
<accession>A0A0A9EFE3</accession>
<name>A0A0A9EFE3_ARUDO</name>